<feature type="domain" description="BTB" evidence="1">
    <location>
        <begin position="11"/>
        <end position="78"/>
    </location>
</feature>
<dbReference type="EMBL" id="MU004181">
    <property type="protein sequence ID" value="KAF2501959.1"/>
    <property type="molecule type" value="Genomic_DNA"/>
</dbReference>
<evidence type="ECO:0000259" key="1">
    <source>
        <dbReference type="PROSITE" id="PS50097"/>
    </source>
</evidence>
<name>A0A6A6RB71_9PEZI</name>
<reference evidence="2" key="1">
    <citation type="journal article" date="2020" name="Stud. Mycol.">
        <title>101 Dothideomycetes genomes: a test case for predicting lifestyles and emergence of pathogens.</title>
        <authorList>
            <person name="Haridas S."/>
            <person name="Albert R."/>
            <person name="Binder M."/>
            <person name="Bloem J."/>
            <person name="Labutti K."/>
            <person name="Salamov A."/>
            <person name="Andreopoulos B."/>
            <person name="Baker S."/>
            <person name="Barry K."/>
            <person name="Bills G."/>
            <person name="Bluhm B."/>
            <person name="Cannon C."/>
            <person name="Castanera R."/>
            <person name="Culley D."/>
            <person name="Daum C."/>
            <person name="Ezra D."/>
            <person name="Gonzalez J."/>
            <person name="Henrissat B."/>
            <person name="Kuo A."/>
            <person name="Liang C."/>
            <person name="Lipzen A."/>
            <person name="Lutzoni F."/>
            <person name="Magnuson J."/>
            <person name="Mondo S."/>
            <person name="Nolan M."/>
            <person name="Ohm R."/>
            <person name="Pangilinan J."/>
            <person name="Park H.-J."/>
            <person name="Ramirez L."/>
            <person name="Alfaro M."/>
            <person name="Sun H."/>
            <person name="Tritt A."/>
            <person name="Yoshinaga Y."/>
            <person name="Zwiers L.-H."/>
            <person name="Turgeon B."/>
            <person name="Goodwin S."/>
            <person name="Spatafora J."/>
            <person name="Crous P."/>
            <person name="Grigoriev I."/>
        </authorList>
    </citation>
    <scope>NUCLEOTIDE SEQUENCE</scope>
    <source>
        <strain evidence="2">CBS 269.34</strain>
    </source>
</reference>
<dbReference type="InterPro" id="IPR011333">
    <property type="entry name" value="SKP1/BTB/POZ_sf"/>
</dbReference>
<dbReference type="AlphaFoldDB" id="A0A6A6RB71"/>
<dbReference type="InterPro" id="IPR000210">
    <property type="entry name" value="BTB/POZ_dom"/>
</dbReference>
<dbReference type="Proteomes" id="UP000799750">
    <property type="component" value="Unassembled WGS sequence"/>
</dbReference>
<evidence type="ECO:0000313" key="3">
    <source>
        <dbReference type="Proteomes" id="UP000799750"/>
    </source>
</evidence>
<dbReference type="PROSITE" id="PS50097">
    <property type="entry name" value="BTB"/>
    <property type="match status" value="1"/>
</dbReference>
<dbReference type="Gene3D" id="3.30.710.10">
    <property type="entry name" value="Potassium Channel Kv1.1, Chain A"/>
    <property type="match status" value="1"/>
</dbReference>
<keyword evidence="3" id="KW-1185">Reference proteome</keyword>
<organism evidence="2 3">
    <name type="scientific">Lophium mytilinum</name>
    <dbReference type="NCBI Taxonomy" id="390894"/>
    <lineage>
        <taxon>Eukaryota</taxon>
        <taxon>Fungi</taxon>
        <taxon>Dikarya</taxon>
        <taxon>Ascomycota</taxon>
        <taxon>Pezizomycotina</taxon>
        <taxon>Dothideomycetes</taxon>
        <taxon>Pleosporomycetidae</taxon>
        <taxon>Mytilinidiales</taxon>
        <taxon>Mytilinidiaceae</taxon>
        <taxon>Lophium</taxon>
    </lineage>
</organism>
<sequence length="230" mass="26458">MADMYNKSWLSDVKLRVHNKNGQLRELSGHRIVLVTSSPYFRNMFKEDRFLEGKEGTKSIDLNDDDLHYLTIALRYIYEKAPYETTYLDNAADRLIHHIRIHQIADKYDIPSLRAECSNAFTRTALSMSDNWRFHHFTSATSSVASSAHSSEGKDEFTIEQVRDGLLTAIDEFYSNNAEKNTLLGRAIALAALQMRSRSHNKPLDDMIMKHPIFAVDWALEVSEGCWLLQ</sequence>
<dbReference type="OrthoDB" id="6359816at2759"/>
<evidence type="ECO:0000313" key="2">
    <source>
        <dbReference type="EMBL" id="KAF2501959.1"/>
    </source>
</evidence>
<gene>
    <name evidence="2" type="ORF">BU16DRAFT_532393</name>
</gene>
<dbReference type="SMART" id="SM00225">
    <property type="entry name" value="BTB"/>
    <property type="match status" value="1"/>
</dbReference>
<proteinExistence type="predicted"/>
<dbReference type="PANTHER" id="PTHR47843:SF5">
    <property type="entry name" value="BTB_POZ DOMAIN PROTEIN"/>
    <property type="match status" value="1"/>
</dbReference>
<dbReference type="SUPFAM" id="SSF54695">
    <property type="entry name" value="POZ domain"/>
    <property type="match status" value="1"/>
</dbReference>
<accession>A0A6A6RB71</accession>
<dbReference type="Pfam" id="PF00651">
    <property type="entry name" value="BTB"/>
    <property type="match status" value="1"/>
</dbReference>
<protein>
    <recommendedName>
        <fullName evidence="1">BTB domain-containing protein</fullName>
    </recommendedName>
</protein>
<dbReference type="PANTHER" id="PTHR47843">
    <property type="entry name" value="BTB DOMAIN-CONTAINING PROTEIN-RELATED"/>
    <property type="match status" value="1"/>
</dbReference>